<comment type="caution">
    <text evidence="4">The sequence shown here is derived from an EMBL/GenBank/DDBJ whole genome shotgun (WGS) entry which is preliminary data.</text>
</comment>
<feature type="region of interest" description="Disordered" evidence="1">
    <location>
        <begin position="1"/>
        <end position="81"/>
    </location>
</feature>
<dbReference type="GO" id="GO:0005975">
    <property type="term" value="P:carbohydrate metabolic process"/>
    <property type="evidence" value="ECO:0007669"/>
    <property type="project" value="InterPro"/>
</dbReference>
<gene>
    <name evidence="4" type="ORF">NKR23_g2092</name>
</gene>
<dbReference type="InterPro" id="IPR050546">
    <property type="entry name" value="Glycosyl_Hydrlase_16"/>
</dbReference>
<keyword evidence="2" id="KW-0472">Membrane</keyword>
<name>A0AA38VIX6_9PEZI</name>
<protein>
    <submittedName>
        <fullName evidence="4">Beta-1,3-glucan-binding protein</fullName>
    </submittedName>
</protein>
<feature type="transmembrane region" description="Helical" evidence="2">
    <location>
        <begin position="117"/>
        <end position="138"/>
    </location>
</feature>
<feature type="domain" description="GH16" evidence="3">
    <location>
        <begin position="155"/>
        <end position="483"/>
    </location>
</feature>
<dbReference type="PANTHER" id="PTHR10963:SF62">
    <property type="entry name" value="GLUCAN 1,3-BETA-GLUCOSIDASE"/>
    <property type="match status" value="1"/>
</dbReference>
<dbReference type="AlphaFoldDB" id="A0AA38VIX6"/>
<dbReference type="Pfam" id="PF00722">
    <property type="entry name" value="Glyco_hydro_16"/>
    <property type="match status" value="1"/>
</dbReference>
<evidence type="ECO:0000256" key="1">
    <source>
        <dbReference type="SAM" id="MobiDB-lite"/>
    </source>
</evidence>
<dbReference type="InterPro" id="IPR000757">
    <property type="entry name" value="Beta-glucanase-like"/>
</dbReference>
<dbReference type="InterPro" id="IPR013320">
    <property type="entry name" value="ConA-like_dom_sf"/>
</dbReference>
<dbReference type="SUPFAM" id="SSF49899">
    <property type="entry name" value="Concanavalin A-like lectins/glucanases"/>
    <property type="match status" value="1"/>
</dbReference>
<evidence type="ECO:0000313" key="5">
    <source>
        <dbReference type="Proteomes" id="UP001174694"/>
    </source>
</evidence>
<dbReference type="EMBL" id="JANBVO010000003">
    <property type="protein sequence ID" value="KAJ9155186.1"/>
    <property type="molecule type" value="Genomic_DNA"/>
</dbReference>
<dbReference type="FunFam" id="2.60.120.200:FF:000178">
    <property type="entry name" value="Glycoside hydrolase family 16 protein"/>
    <property type="match status" value="1"/>
</dbReference>
<keyword evidence="2" id="KW-1133">Transmembrane helix</keyword>
<reference evidence="4" key="1">
    <citation type="submission" date="2022-07" db="EMBL/GenBank/DDBJ databases">
        <title>Fungi with potential for degradation of polypropylene.</title>
        <authorList>
            <person name="Gostincar C."/>
        </authorList>
    </citation>
    <scope>NUCLEOTIDE SEQUENCE</scope>
    <source>
        <strain evidence="4">EXF-13308</strain>
    </source>
</reference>
<dbReference type="PROSITE" id="PS51762">
    <property type="entry name" value="GH16_2"/>
    <property type="match status" value="1"/>
</dbReference>
<evidence type="ECO:0000259" key="3">
    <source>
        <dbReference type="PROSITE" id="PS51762"/>
    </source>
</evidence>
<sequence length="487" mass="54131">MDHDQSYPQGYYGGRHMPSAASTAVPTPTNRPSTPNDGIGRNPFGDGVESQASHHSQQPSNPFASPSASRPASSFGSNSALGTRFDERSQRYFHSRRVRKGEIEKPWMEKRDPKEKWVTILPIIGIVIGLAISGFLVYDGISSVVKHKYCPVLMEDWSSGINTDVWSYEIQVGGFGNGEFEQTTDSSDNVYVDSGNLVIKATLQDESLIDQNTVIDLLKDGTCTSTVASDCIAATNITSGNSSIVPPTLSGRITTKKGATIKYGRVEVTAKLPEGDWLWPAIWMLPVEDTYGAWPASGEIDIMESRGNNHTYSQGGNNIMSSALHWGPDSANDAWWKTNVKRSALHTTYSAGFNTFGIEWSQKYLFTYVNTRLLQVLYVNFKTPMWERGDFPASSSNGTRLQDVWSQTGRANTPFDQDFYLILNVAVGGTNGWFEDSKSGKPWLDASENAKKDFWNARDQWYPTWKQPQMEVSKVAMWQQCDGNEDL</sequence>
<dbReference type="PANTHER" id="PTHR10963">
    <property type="entry name" value="GLYCOSYL HYDROLASE-RELATED"/>
    <property type="match status" value="1"/>
</dbReference>
<proteinExistence type="predicted"/>
<dbReference type="GO" id="GO:0004553">
    <property type="term" value="F:hydrolase activity, hydrolyzing O-glycosyl compounds"/>
    <property type="evidence" value="ECO:0007669"/>
    <property type="project" value="InterPro"/>
</dbReference>
<evidence type="ECO:0000256" key="2">
    <source>
        <dbReference type="SAM" id="Phobius"/>
    </source>
</evidence>
<keyword evidence="2" id="KW-0812">Transmembrane</keyword>
<evidence type="ECO:0000313" key="4">
    <source>
        <dbReference type="EMBL" id="KAJ9155186.1"/>
    </source>
</evidence>
<dbReference type="Gene3D" id="2.60.120.200">
    <property type="match status" value="1"/>
</dbReference>
<accession>A0AA38VIX6</accession>
<organism evidence="4 5">
    <name type="scientific">Pleurostoma richardsiae</name>
    <dbReference type="NCBI Taxonomy" id="41990"/>
    <lineage>
        <taxon>Eukaryota</taxon>
        <taxon>Fungi</taxon>
        <taxon>Dikarya</taxon>
        <taxon>Ascomycota</taxon>
        <taxon>Pezizomycotina</taxon>
        <taxon>Sordariomycetes</taxon>
        <taxon>Sordariomycetidae</taxon>
        <taxon>Calosphaeriales</taxon>
        <taxon>Pleurostomataceae</taxon>
        <taxon>Pleurostoma</taxon>
    </lineage>
</organism>
<feature type="compositionally biased region" description="Polar residues" evidence="1">
    <location>
        <begin position="20"/>
        <end position="36"/>
    </location>
</feature>
<keyword evidence="5" id="KW-1185">Reference proteome</keyword>
<feature type="compositionally biased region" description="Low complexity" evidence="1">
    <location>
        <begin position="56"/>
        <end position="80"/>
    </location>
</feature>
<dbReference type="Proteomes" id="UP001174694">
    <property type="component" value="Unassembled WGS sequence"/>
</dbReference>